<proteinExistence type="predicted"/>
<dbReference type="SUPFAM" id="SSF51430">
    <property type="entry name" value="NAD(P)-linked oxidoreductase"/>
    <property type="match status" value="1"/>
</dbReference>
<dbReference type="CDD" id="cd19092">
    <property type="entry name" value="AKR_BsYcsN_EcYdhF-like"/>
    <property type="match status" value="1"/>
</dbReference>
<dbReference type="AlphaFoldDB" id="A0A1X7N2K8"/>
<dbReference type="RefSeq" id="WP_085559406.1">
    <property type="nucleotide sequence ID" value="NZ_FOAH01000018.1"/>
</dbReference>
<dbReference type="Pfam" id="PF00248">
    <property type="entry name" value="Aldo_ket_red"/>
    <property type="match status" value="1"/>
</dbReference>
<dbReference type="STRING" id="1073423.SAMN04488700_1226"/>
<feature type="domain" description="NADP-dependent oxidoreductase" evidence="1">
    <location>
        <begin position="15"/>
        <end position="293"/>
    </location>
</feature>
<evidence type="ECO:0000313" key="2">
    <source>
        <dbReference type="EMBL" id="SMH31052.1"/>
    </source>
</evidence>
<organism evidence="2 3">
    <name type="scientific">Carnobacterium iners</name>
    <dbReference type="NCBI Taxonomy" id="1073423"/>
    <lineage>
        <taxon>Bacteria</taxon>
        <taxon>Bacillati</taxon>
        <taxon>Bacillota</taxon>
        <taxon>Bacilli</taxon>
        <taxon>Lactobacillales</taxon>
        <taxon>Carnobacteriaceae</taxon>
        <taxon>Carnobacterium</taxon>
    </lineage>
</organism>
<evidence type="ECO:0000313" key="3">
    <source>
        <dbReference type="Proteomes" id="UP000193435"/>
    </source>
</evidence>
<dbReference type="InterPro" id="IPR050523">
    <property type="entry name" value="AKR_Detox_Biosynth"/>
</dbReference>
<name>A0A1X7N2K8_9LACT</name>
<dbReference type="InterPro" id="IPR023210">
    <property type="entry name" value="NADP_OxRdtase_dom"/>
</dbReference>
<dbReference type="PRINTS" id="PR00069">
    <property type="entry name" value="ALDKETRDTASE"/>
</dbReference>
<gene>
    <name evidence="2" type="ORF">SAMN04488700_1226</name>
</gene>
<dbReference type="PANTHER" id="PTHR43364:SF1">
    <property type="entry name" value="OXIDOREDUCTASE YDHF"/>
    <property type="match status" value="1"/>
</dbReference>
<reference evidence="2 3" key="1">
    <citation type="submission" date="2017-04" db="EMBL/GenBank/DDBJ databases">
        <authorList>
            <person name="Afonso C.L."/>
            <person name="Miller P.J."/>
            <person name="Scott M.A."/>
            <person name="Spackman E."/>
            <person name="Goraichik I."/>
            <person name="Dimitrov K.M."/>
            <person name="Suarez D.L."/>
            <person name="Swayne D.E."/>
        </authorList>
    </citation>
    <scope>NUCLEOTIDE SEQUENCE [LARGE SCALE GENOMIC DNA]</scope>
    <source>
        <strain evidence="2 3">LMG26642</strain>
    </source>
</reference>
<dbReference type="Proteomes" id="UP000193435">
    <property type="component" value="Unassembled WGS sequence"/>
</dbReference>
<evidence type="ECO:0000259" key="1">
    <source>
        <dbReference type="Pfam" id="PF00248"/>
    </source>
</evidence>
<dbReference type="GO" id="GO:0005829">
    <property type="term" value="C:cytosol"/>
    <property type="evidence" value="ECO:0007669"/>
    <property type="project" value="TreeGrafter"/>
</dbReference>
<dbReference type="PANTHER" id="PTHR43364">
    <property type="entry name" value="NADH-SPECIFIC METHYLGLYOXAL REDUCTASE-RELATED"/>
    <property type="match status" value="1"/>
</dbReference>
<accession>A0A1X7N2K8</accession>
<dbReference type="InterPro" id="IPR036812">
    <property type="entry name" value="NAD(P)_OxRdtase_dom_sf"/>
</dbReference>
<keyword evidence="3" id="KW-1185">Reference proteome</keyword>
<dbReference type="GO" id="GO:0016491">
    <property type="term" value="F:oxidoreductase activity"/>
    <property type="evidence" value="ECO:0007669"/>
    <property type="project" value="InterPro"/>
</dbReference>
<sequence length="303" mass="33569">MKKIALGTSDLMVSNIGLGCMTMAGLSAKEATAVVDNALDLGVNFFDHADIYGGGKSEEIFSKTIDLKSSAREKVIIQSKTAIRKGFYDYSTDYILNSVDESLSRLKTDYLDVLLLHRPDALMEPDQVAEAFSILEKNGKVRHFGVSNHNPMQIELLKQSVEQELIANQLQLSLMHTGMIDAGINVNTKDNNSINRDGSILDYSRLNKMTIQAWSPVKAGGEVFIDNPNFPEVNNKLKEIGERYGLDPSGAAIAWILRHPAHIQTIVGTMTPERLKQSVLASDVQLTREEWYELYRSAGNPVP</sequence>
<dbReference type="InterPro" id="IPR020471">
    <property type="entry name" value="AKR"/>
</dbReference>
<dbReference type="OrthoDB" id="9773828at2"/>
<dbReference type="Gene3D" id="3.20.20.100">
    <property type="entry name" value="NADP-dependent oxidoreductase domain"/>
    <property type="match status" value="1"/>
</dbReference>
<protein>
    <submittedName>
        <fullName evidence="2">Predicted oxidoreductase</fullName>
    </submittedName>
</protein>
<dbReference type="EMBL" id="FXBJ01000002">
    <property type="protein sequence ID" value="SMH31052.1"/>
    <property type="molecule type" value="Genomic_DNA"/>
</dbReference>